<dbReference type="PANTHER" id="PTHR43861">
    <property type="entry name" value="TRANS-ACONITATE 2-METHYLTRANSFERASE-RELATED"/>
    <property type="match status" value="1"/>
</dbReference>
<dbReference type="GO" id="GO:0032259">
    <property type="term" value="P:methylation"/>
    <property type="evidence" value="ECO:0007669"/>
    <property type="project" value="UniProtKB-KW"/>
</dbReference>
<dbReference type="InterPro" id="IPR029063">
    <property type="entry name" value="SAM-dependent_MTases_sf"/>
</dbReference>
<sequence>MSSKVIWENVKQCNYCGKSDFFLFMRSTEPHWTGDEPLTMMECKNCGLVFASPRPNATQFNKNYLVGDEKARAVLERKRNRPNVRALHLNHVKKALEFHDNKATSLFDMGCGAGTIMEAAKELGLDAEGNDINLAAINELRELGFNAYHGFTNQLELPKNNFDIVINFDYLEHSYNPYEDLKTCNEILKMGGLLSLKTLYLDCPDHILKSDRYQLFRACHYHYFSARNLASMVYKAGFEILELNCNNLIFIIARKMVEASNDRPIDYYDYKIIDTNLKKEKKVTHRKRSVSIVSRGLSTPFKASDIGLH</sequence>
<reference evidence="1" key="1">
    <citation type="submission" date="2022-06" db="EMBL/GenBank/DDBJ databases">
        <title>Sneathiella actinostolidae sp. nov., isolated from a sea anemonein the Western Pacific Ocean.</title>
        <authorList>
            <person name="Wei M.J."/>
        </authorList>
    </citation>
    <scope>NUCLEOTIDE SEQUENCE</scope>
    <source>
        <strain evidence="1">PHK-P5</strain>
    </source>
</reference>
<keyword evidence="1" id="KW-0489">Methyltransferase</keyword>
<organism evidence="1 2">
    <name type="scientific">Sneathiella marina</name>
    <dbReference type="NCBI Taxonomy" id="2950108"/>
    <lineage>
        <taxon>Bacteria</taxon>
        <taxon>Pseudomonadati</taxon>
        <taxon>Pseudomonadota</taxon>
        <taxon>Alphaproteobacteria</taxon>
        <taxon>Sneathiellales</taxon>
        <taxon>Sneathiellaceae</taxon>
        <taxon>Sneathiella</taxon>
    </lineage>
</organism>
<dbReference type="Gene3D" id="3.40.50.150">
    <property type="entry name" value="Vaccinia Virus protein VP39"/>
    <property type="match status" value="1"/>
</dbReference>
<evidence type="ECO:0000313" key="2">
    <source>
        <dbReference type="Proteomes" id="UP001056291"/>
    </source>
</evidence>
<proteinExistence type="predicted"/>
<name>A0ABY4WA74_9PROT</name>
<evidence type="ECO:0000313" key="1">
    <source>
        <dbReference type="EMBL" id="USG62807.1"/>
    </source>
</evidence>
<dbReference type="EMBL" id="CP098747">
    <property type="protein sequence ID" value="USG62807.1"/>
    <property type="molecule type" value="Genomic_DNA"/>
</dbReference>
<protein>
    <submittedName>
        <fullName evidence="1">Class I SAM-dependent methyltransferase</fullName>
    </submittedName>
</protein>
<keyword evidence="2" id="KW-1185">Reference proteome</keyword>
<keyword evidence="1" id="KW-0808">Transferase</keyword>
<dbReference type="Proteomes" id="UP001056291">
    <property type="component" value="Chromosome"/>
</dbReference>
<dbReference type="Pfam" id="PF13489">
    <property type="entry name" value="Methyltransf_23"/>
    <property type="match status" value="1"/>
</dbReference>
<accession>A0ABY4WA74</accession>
<dbReference type="RefSeq" id="WP_251936967.1">
    <property type="nucleotide sequence ID" value="NZ_CP098747.1"/>
</dbReference>
<dbReference type="SUPFAM" id="SSF53335">
    <property type="entry name" value="S-adenosyl-L-methionine-dependent methyltransferases"/>
    <property type="match status" value="1"/>
</dbReference>
<dbReference type="GO" id="GO:0008168">
    <property type="term" value="F:methyltransferase activity"/>
    <property type="evidence" value="ECO:0007669"/>
    <property type="project" value="UniProtKB-KW"/>
</dbReference>
<gene>
    <name evidence="1" type="ORF">NBZ79_07440</name>
</gene>